<comment type="PTM">
    <text evidence="6">The conversion to 3-oxoalanine (also known as C-formylglycine, FGly), of a serine or cysteine residue in prokaryotes and of a cysteine residue in eukaryotes, is critical for catalytic activity.</text>
</comment>
<evidence type="ECO:0000259" key="8">
    <source>
        <dbReference type="Pfam" id="PF00884"/>
    </source>
</evidence>
<sequence length="506" mass="57493">MSWSRAYACCSSPLDMLLIFFLVCIIYVSATNKPNIVLILTDDQDISSIYSMPKTQKLIADVGASFVNSFCSTPICCPSRSSILTGQYLHNHGVFNNSRSGGCYSAHWRTIKEPLAFPVYLQSAGYKTFYAGKYLNQYGSAHKTKNPIPPGWDVWYGLIGNSKYYDYSLVINGKIKHFKNDYFTSVIESSGIEFLQSVGMKKEKFLMVLATSAPHDPFTPESKYKGRFNGTKAPRTPNFNTFTKDKHWLLRLGDVPLPDSMVDTIDTIHARRLETLLSVDDMVEKVVLELKKFNLVEETVIIFTSDNGYHLGQFSLPWDKRQPYEFDIRVPLFIRGPSIKPKSVIYSPVVNIDLAPTILDLAGISTPDSMDGSSWLPLLKKTASNKISPRTFLVEYHGEGNRKSIDEKCGLKDPNLKECRVRNDCKCQDARNNTYFCLRSISETDDLSYCEFQDSENFIEYYDLKTDQYQLNNLRHSLSSSLQNKYSSRLKILQHCSGPICNELQV</sequence>
<dbReference type="SUPFAM" id="SSF53649">
    <property type="entry name" value="Alkaline phosphatase-like"/>
    <property type="match status" value="1"/>
</dbReference>
<evidence type="ECO:0000256" key="6">
    <source>
        <dbReference type="PIRSR" id="PIRSR036666-50"/>
    </source>
</evidence>
<organism evidence="9 10">
    <name type="scientific">Bemisia tabaci</name>
    <name type="common">Sweetpotato whitefly</name>
    <name type="synonym">Aleurodes tabaci</name>
    <dbReference type="NCBI Taxonomy" id="7038"/>
    <lineage>
        <taxon>Eukaryota</taxon>
        <taxon>Metazoa</taxon>
        <taxon>Ecdysozoa</taxon>
        <taxon>Arthropoda</taxon>
        <taxon>Hexapoda</taxon>
        <taxon>Insecta</taxon>
        <taxon>Pterygota</taxon>
        <taxon>Neoptera</taxon>
        <taxon>Paraneoptera</taxon>
        <taxon>Hemiptera</taxon>
        <taxon>Sternorrhyncha</taxon>
        <taxon>Aleyrodoidea</taxon>
        <taxon>Aleyrodidae</taxon>
        <taxon>Aleyrodinae</taxon>
        <taxon>Bemisia</taxon>
    </lineage>
</organism>
<dbReference type="Pfam" id="PF00884">
    <property type="entry name" value="Sulfatase"/>
    <property type="match status" value="1"/>
</dbReference>
<keyword evidence="10" id="KW-1185">Reference proteome</keyword>
<keyword evidence="3 7" id="KW-0732">Signal</keyword>
<dbReference type="EMBL" id="OU963865">
    <property type="protein sequence ID" value="CAH0387899.1"/>
    <property type="molecule type" value="Genomic_DNA"/>
</dbReference>
<protein>
    <recommendedName>
        <fullName evidence="8">Sulfatase N-terminal domain-containing protein</fullName>
    </recommendedName>
</protein>
<dbReference type="PIRSF" id="PIRSF036666">
    <property type="entry name" value="G6S"/>
    <property type="match status" value="1"/>
</dbReference>
<comment type="similarity">
    <text evidence="2">Belongs to the sulfatase family.</text>
</comment>
<dbReference type="CDD" id="cd16147">
    <property type="entry name" value="G6S"/>
    <property type="match status" value="1"/>
</dbReference>
<dbReference type="KEGG" id="btab:109031196"/>
<dbReference type="GO" id="GO:0008449">
    <property type="term" value="F:N-acetylglucosamine-6-sulfatase activity"/>
    <property type="evidence" value="ECO:0007669"/>
    <property type="project" value="InterPro"/>
</dbReference>
<feature type="modified residue" description="3-oxoalanine (Cys)" evidence="6">
    <location>
        <position position="76"/>
    </location>
</feature>
<accession>A0A9P0F1H9</accession>
<feature type="signal peptide" evidence="7">
    <location>
        <begin position="1"/>
        <end position="30"/>
    </location>
</feature>
<dbReference type="PANTHER" id="PTHR43108">
    <property type="entry name" value="N-ACETYLGLUCOSAMINE-6-SULFATASE FAMILY MEMBER"/>
    <property type="match status" value="1"/>
</dbReference>
<proteinExistence type="inferred from homology"/>
<evidence type="ECO:0000256" key="4">
    <source>
        <dbReference type="ARBA" id="ARBA00022801"/>
    </source>
</evidence>
<evidence type="ECO:0000313" key="10">
    <source>
        <dbReference type="Proteomes" id="UP001152759"/>
    </source>
</evidence>
<dbReference type="InterPro" id="IPR000917">
    <property type="entry name" value="Sulfatase_N"/>
</dbReference>
<comment type="cofactor">
    <cofactor evidence="1">
        <name>Ca(2+)</name>
        <dbReference type="ChEBI" id="CHEBI:29108"/>
    </cofactor>
</comment>
<dbReference type="Gene3D" id="3.40.720.10">
    <property type="entry name" value="Alkaline Phosphatase, subunit A"/>
    <property type="match status" value="1"/>
</dbReference>
<evidence type="ECO:0000256" key="2">
    <source>
        <dbReference type="ARBA" id="ARBA00008779"/>
    </source>
</evidence>
<dbReference type="GO" id="GO:0005539">
    <property type="term" value="F:glycosaminoglycan binding"/>
    <property type="evidence" value="ECO:0007669"/>
    <property type="project" value="TreeGrafter"/>
</dbReference>
<evidence type="ECO:0000256" key="1">
    <source>
        <dbReference type="ARBA" id="ARBA00001913"/>
    </source>
</evidence>
<keyword evidence="5" id="KW-0325">Glycoprotein</keyword>
<feature type="chain" id="PRO_5040466491" description="Sulfatase N-terminal domain-containing protein" evidence="7">
    <location>
        <begin position="31"/>
        <end position="506"/>
    </location>
</feature>
<dbReference type="InterPro" id="IPR017850">
    <property type="entry name" value="Alkaline_phosphatase_core_sf"/>
</dbReference>
<keyword evidence="4" id="KW-0378">Hydrolase</keyword>
<dbReference type="InterPro" id="IPR012251">
    <property type="entry name" value="GlcNAc_6-SO4ase"/>
</dbReference>
<evidence type="ECO:0000313" key="9">
    <source>
        <dbReference type="EMBL" id="CAH0387899.1"/>
    </source>
</evidence>
<name>A0A9P0F1H9_BEMTA</name>
<dbReference type="InterPro" id="IPR024607">
    <property type="entry name" value="Sulfatase_CS"/>
</dbReference>
<evidence type="ECO:0000256" key="7">
    <source>
        <dbReference type="SAM" id="SignalP"/>
    </source>
</evidence>
<dbReference type="PROSITE" id="PS00149">
    <property type="entry name" value="SULFATASE_2"/>
    <property type="match status" value="1"/>
</dbReference>
<dbReference type="PROSITE" id="PS00523">
    <property type="entry name" value="SULFATASE_1"/>
    <property type="match status" value="1"/>
</dbReference>
<evidence type="ECO:0000256" key="5">
    <source>
        <dbReference type="ARBA" id="ARBA00023180"/>
    </source>
</evidence>
<gene>
    <name evidence="9" type="ORF">BEMITA_LOCUS6857</name>
</gene>
<dbReference type="Proteomes" id="UP001152759">
    <property type="component" value="Chromosome 4"/>
</dbReference>
<reference evidence="9" key="1">
    <citation type="submission" date="2021-12" db="EMBL/GenBank/DDBJ databases">
        <authorList>
            <person name="King R."/>
        </authorList>
    </citation>
    <scope>NUCLEOTIDE SEQUENCE</scope>
</reference>
<dbReference type="PANTHER" id="PTHR43108:SF8">
    <property type="entry name" value="SD21168P"/>
    <property type="match status" value="1"/>
</dbReference>
<dbReference type="GO" id="GO:0030203">
    <property type="term" value="P:glycosaminoglycan metabolic process"/>
    <property type="evidence" value="ECO:0007669"/>
    <property type="project" value="InterPro"/>
</dbReference>
<dbReference type="AlphaFoldDB" id="A0A9P0F1H9"/>
<evidence type="ECO:0000256" key="3">
    <source>
        <dbReference type="ARBA" id="ARBA00022729"/>
    </source>
</evidence>
<feature type="domain" description="Sulfatase N-terminal" evidence="8">
    <location>
        <begin position="34"/>
        <end position="364"/>
    </location>
</feature>